<evidence type="ECO:0000313" key="1">
    <source>
        <dbReference type="EMBL" id="KCW90822.1"/>
    </source>
</evidence>
<dbReference type="AlphaFoldDB" id="A0A059DKA5"/>
<dbReference type="InParanoid" id="A0A059DKA5"/>
<name>A0A059DKA5_EUCGR</name>
<reference evidence="1" key="1">
    <citation type="submission" date="2013-07" db="EMBL/GenBank/DDBJ databases">
        <title>The genome of Eucalyptus grandis.</title>
        <authorList>
            <person name="Schmutz J."/>
            <person name="Hayes R."/>
            <person name="Myburg A."/>
            <person name="Tuskan G."/>
            <person name="Grattapaglia D."/>
            <person name="Rokhsar D.S."/>
        </authorList>
    </citation>
    <scope>NUCLEOTIDE SEQUENCE</scope>
    <source>
        <tissue evidence="1">Leaf extractions</tissue>
    </source>
</reference>
<organism evidence="1">
    <name type="scientific">Eucalyptus grandis</name>
    <name type="common">Flooded gum</name>
    <dbReference type="NCBI Taxonomy" id="71139"/>
    <lineage>
        <taxon>Eukaryota</taxon>
        <taxon>Viridiplantae</taxon>
        <taxon>Streptophyta</taxon>
        <taxon>Embryophyta</taxon>
        <taxon>Tracheophyta</taxon>
        <taxon>Spermatophyta</taxon>
        <taxon>Magnoliopsida</taxon>
        <taxon>eudicotyledons</taxon>
        <taxon>Gunneridae</taxon>
        <taxon>Pentapetalae</taxon>
        <taxon>rosids</taxon>
        <taxon>malvids</taxon>
        <taxon>Myrtales</taxon>
        <taxon>Myrtaceae</taxon>
        <taxon>Myrtoideae</taxon>
        <taxon>Eucalypteae</taxon>
        <taxon>Eucalyptus</taxon>
    </lineage>
</organism>
<protein>
    <submittedName>
        <fullName evidence="1">Uncharacterized protein</fullName>
    </submittedName>
</protein>
<sequence length="84" mass="9204">MQVFSSVSAALTHVSTLLTCHWKSWALDWDPIPLSSFIDLLRRSTVSPISSRQSFTSLVAWALARVTVSAAWASSLRLSLTVLA</sequence>
<proteinExistence type="predicted"/>
<dbReference type="Gramene" id="KCW90822">
    <property type="protein sequence ID" value="KCW90822"/>
    <property type="gene ID" value="EUGRSUZ_A02881"/>
</dbReference>
<accession>A0A059DKA5</accession>
<gene>
    <name evidence="1" type="ORF">EUGRSUZ_A02881</name>
</gene>
<dbReference type="EMBL" id="KK198753">
    <property type="protein sequence ID" value="KCW90822.1"/>
    <property type="molecule type" value="Genomic_DNA"/>
</dbReference>